<evidence type="ECO:0000313" key="2">
    <source>
        <dbReference type="Proteomes" id="UP000318093"/>
    </source>
</evidence>
<reference evidence="1 2" key="1">
    <citation type="journal article" date="2019" name="Nat. Microbiol.">
        <title>Mediterranean grassland soil C-N compound turnover is dependent on rainfall and depth, and is mediated by genomically divergent microorganisms.</title>
        <authorList>
            <person name="Diamond S."/>
            <person name="Andeer P.F."/>
            <person name="Li Z."/>
            <person name="Crits-Christoph A."/>
            <person name="Burstein D."/>
            <person name="Anantharaman K."/>
            <person name="Lane K.R."/>
            <person name="Thomas B.C."/>
            <person name="Pan C."/>
            <person name="Northen T.R."/>
            <person name="Banfield J.F."/>
        </authorList>
    </citation>
    <scope>NUCLEOTIDE SEQUENCE [LARGE SCALE GENOMIC DNA]</scope>
    <source>
        <strain evidence="1">NP_6</strain>
    </source>
</reference>
<dbReference type="AlphaFoldDB" id="A0A537JDU4"/>
<dbReference type="EMBL" id="VBAN01000195">
    <property type="protein sequence ID" value="TMI81727.1"/>
    <property type="molecule type" value="Genomic_DNA"/>
</dbReference>
<comment type="caution">
    <text evidence="1">The sequence shown here is derived from an EMBL/GenBank/DDBJ whole genome shotgun (WGS) entry which is preliminary data.</text>
</comment>
<proteinExistence type="predicted"/>
<sequence>MRHLARWRPALAGLLTAAWLSVGIPQQMPTAFGQPEYVLYYSLDLPLSIPGLTLTDQGTRRTYVGTLRGSLGGLPLSEGSYTYANGASQRAGGGTFTMATKAGPIRAGQILMTSDGKQTTLLFFGTYLGTRLSFALTGSGDQFGGAGVVATGLAETTFQSHEQYVAAIREATAGLPQAARDELLTAADRNPRLVRDYQQKSSSH</sequence>
<gene>
    <name evidence="1" type="ORF">E6H03_06610</name>
</gene>
<accession>A0A537JDU4</accession>
<evidence type="ECO:0000313" key="1">
    <source>
        <dbReference type="EMBL" id="TMI81727.1"/>
    </source>
</evidence>
<dbReference type="Proteomes" id="UP000318093">
    <property type="component" value="Unassembled WGS sequence"/>
</dbReference>
<name>A0A537JDU4_9BACT</name>
<organism evidence="1 2">
    <name type="scientific">Candidatus Segetimicrobium genomatis</name>
    <dbReference type="NCBI Taxonomy" id="2569760"/>
    <lineage>
        <taxon>Bacteria</taxon>
        <taxon>Bacillati</taxon>
        <taxon>Candidatus Sysuimicrobiota</taxon>
        <taxon>Candidatus Sysuimicrobiia</taxon>
        <taxon>Candidatus Sysuimicrobiales</taxon>
        <taxon>Candidatus Segetimicrobiaceae</taxon>
        <taxon>Candidatus Segetimicrobium</taxon>
    </lineage>
</organism>
<protein>
    <submittedName>
        <fullName evidence="1">Uncharacterized protein</fullName>
    </submittedName>
</protein>